<evidence type="ECO:0000313" key="2">
    <source>
        <dbReference type="Proteomes" id="UP000031465"/>
    </source>
</evidence>
<dbReference type="PATRIC" id="fig|362787.3.peg.1743"/>
<reference evidence="1 2" key="1">
    <citation type="journal article" date="2014" name="Mol. Biol. Evol.">
        <title>Massive expansion of Ubiquitination-related gene families within the Chlamydiae.</title>
        <authorList>
            <person name="Domman D."/>
            <person name="Collingro A."/>
            <person name="Lagkouvardos I."/>
            <person name="Gehre L."/>
            <person name="Weinmaier T."/>
            <person name="Rattei T."/>
            <person name="Subtil A."/>
            <person name="Horn M."/>
        </authorList>
    </citation>
    <scope>NUCLEOTIDE SEQUENCE [LARGE SCALE GENOMIC DNA]</scope>
    <source>
        <strain evidence="1 2">EI2</strain>
    </source>
</reference>
<sequence length="118" mass="13422">MNSINLGNSDIYYPKILPQELLEFVDFNENPQHVIVKVSQKDRLLLKITSVIQAIFKTLFQVFECISHYACLLANGLISIKAKLLGVDLHLHFQLFNVIINYESSNKQNISPSSILTC</sequence>
<dbReference type="Proteomes" id="UP000031465">
    <property type="component" value="Unassembled WGS sequence"/>
</dbReference>
<comment type="caution">
    <text evidence="1">The sequence shown here is derived from an EMBL/GenBank/DDBJ whole genome shotgun (WGS) entry which is preliminary data.</text>
</comment>
<accession>A0A0C1H847</accession>
<protein>
    <submittedName>
        <fullName evidence="1">Uncharacterized protein</fullName>
    </submittedName>
</protein>
<dbReference type="EMBL" id="JSAN01000118">
    <property type="protein sequence ID" value="KIC71063.1"/>
    <property type="molecule type" value="Genomic_DNA"/>
</dbReference>
<name>A0A0C1H847_9BACT</name>
<organism evidence="1 2">
    <name type="scientific">Candidatus Protochlamydia amoebophila</name>
    <dbReference type="NCBI Taxonomy" id="362787"/>
    <lineage>
        <taxon>Bacteria</taxon>
        <taxon>Pseudomonadati</taxon>
        <taxon>Chlamydiota</taxon>
        <taxon>Chlamydiia</taxon>
        <taxon>Parachlamydiales</taxon>
        <taxon>Parachlamydiaceae</taxon>
        <taxon>Candidatus Protochlamydia</taxon>
    </lineage>
</organism>
<evidence type="ECO:0000313" key="1">
    <source>
        <dbReference type="EMBL" id="KIC71063.1"/>
    </source>
</evidence>
<dbReference type="AlphaFoldDB" id="A0A0C1H847"/>
<gene>
    <name evidence="1" type="ORF">DB44_EU00020</name>
</gene>
<dbReference type="RefSeq" id="WP_039360063.1">
    <property type="nucleotide sequence ID" value="NZ_JSAN01000118.1"/>
</dbReference>
<proteinExistence type="predicted"/>